<evidence type="ECO:0000256" key="1">
    <source>
        <dbReference type="SAM" id="MobiDB-lite"/>
    </source>
</evidence>
<dbReference type="AlphaFoldDB" id="A0A6U6NPY7"/>
<proteinExistence type="predicted"/>
<accession>A0A6U6NPY7</accession>
<sequence>MARIGVANYNHSTEPPFKQDAYWRETMERGQRDHAYSVFNNPFPRGTYAHLNTTSNDYFGRTWEVMHRTRQAAAGKSSFHTVSKPPGAGSQDRPGAVVRGTAAAAAGQRVLHGSISAPALAPAGGNGQGTLRLCSADSRRSRRSDLSRASAAGSQRGYM</sequence>
<evidence type="ECO:0000313" key="2">
    <source>
        <dbReference type="EMBL" id="CAD9585213.1"/>
    </source>
</evidence>
<gene>
    <name evidence="2" type="ORF">BRAN1462_LOCUS32646</name>
</gene>
<protein>
    <submittedName>
        <fullName evidence="2">Uncharacterized protein</fullName>
    </submittedName>
</protein>
<reference evidence="2" key="1">
    <citation type="submission" date="2021-01" db="EMBL/GenBank/DDBJ databases">
        <authorList>
            <person name="Corre E."/>
            <person name="Pelletier E."/>
            <person name="Niang G."/>
            <person name="Scheremetjew M."/>
            <person name="Finn R."/>
            <person name="Kale V."/>
            <person name="Holt S."/>
            <person name="Cochrane G."/>
            <person name="Meng A."/>
            <person name="Brown T."/>
            <person name="Cohen L."/>
        </authorList>
    </citation>
    <scope>NUCLEOTIDE SEQUENCE</scope>
    <source>
        <strain evidence="2">RCC3387</strain>
    </source>
</reference>
<dbReference type="EMBL" id="HBGW01051376">
    <property type="protein sequence ID" value="CAD9585213.1"/>
    <property type="molecule type" value="Transcribed_RNA"/>
</dbReference>
<organism evidence="2">
    <name type="scientific">Zooxanthella nutricula</name>
    <dbReference type="NCBI Taxonomy" id="1333877"/>
    <lineage>
        <taxon>Eukaryota</taxon>
        <taxon>Sar</taxon>
        <taxon>Alveolata</taxon>
        <taxon>Dinophyceae</taxon>
        <taxon>Peridiniales</taxon>
        <taxon>Peridiniales incertae sedis</taxon>
        <taxon>Zooxanthella</taxon>
    </lineage>
</organism>
<name>A0A6U6NPY7_9DINO</name>
<feature type="region of interest" description="Disordered" evidence="1">
    <location>
        <begin position="120"/>
        <end position="159"/>
    </location>
</feature>
<feature type="compositionally biased region" description="Basic and acidic residues" evidence="1">
    <location>
        <begin position="137"/>
        <end position="146"/>
    </location>
</feature>
<feature type="region of interest" description="Disordered" evidence="1">
    <location>
        <begin position="72"/>
        <end position="101"/>
    </location>
</feature>